<dbReference type="EMBL" id="BARW01000479">
    <property type="protein sequence ID" value="GAI65107.1"/>
    <property type="molecule type" value="Genomic_DNA"/>
</dbReference>
<dbReference type="GO" id="GO:0003678">
    <property type="term" value="F:DNA helicase activity"/>
    <property type="evidence" value="ECO:0007669"/>
    <property type="project" value="InterPro"/>
</dbReference>
<name>X1Q9G7_9ZZZZ</name>
<dbReference type="GO" id="GO:0006260">
    <property type="term" value="P:DNA replication"/>
    <property type="evidence" value="ECO:0007669"/>
    <property type="project" value="InterPro"/>
</dbReference>
<sequence>YLTGEKIEKKLLSDIEASGLLAGKDILKLIGKIFYIRSRERGEAEINFDTVEQEIDFIRAEHKDKRLLVVIDHLQVFDVPNYKDQIDKESKLITGFKGISERTGATILLVSQKNKAGFLHSGLQTIKGSVDIVYLADVVMFLESEKEKEDKNLIIEGFRTKEPKTIYLKIDKNRYNAPTKIKMEFNGEYSEFTEAF</sequence>
<dbReference type="InterPro" id="IPR007694">
    <property type="entry name" value="DNA_helicase_DnaB-like_C"/>
</dbReference>
<dbReference type="Pfam" id="PF03796">
    <property type="entry name" value="DnaB_C"/>
    <property type="match status" value="1"/>
</dbReference>
<dbReference type="GO" id="GO:0005524">
    <property type="term" value="F:ATP binding"/>
    <property type="evidence" value="ECO:0007669"/>
    <property type="project" value="InterPro"/>
</dbReference>
<feature type="non-terminal residue" evidence="2">
    <location>
        <position position="1"/>
    </location>
</feature>
<proteinExistence type="predicted"/>
<protein>
    <recommendedName>
        <fullName evidence="1">SF4 helicase domain-containing protein</fullName>
    </recommendedName>
</protein>
<comment type="caution">
    <text evidence="2">The sequence shown here is derived from an EMBL/GenBank/DDBJ whole genome shotgun (WGS) entry which is preliminary data.</text>
</comment>
<feature type="domain" description="SF4 helicase" evidence="1">
    <location>
        <begin position="58"/>
        <end position="193"/>
    </location>
</feature>
<dbReference type="InterPro" id="IPR027417">
    <property type="entry name" value="P-loop_NTPase"/>
</dbReference>
<dbReference type="AlphaFoldDB" id="X1Q9G7"/>
<reference evidence="2" key="1">
    <citation type="journal article" date="2014" name="Front. Microbiol.">
        <title>High frequency of phylogenetically diverse reductive dehalogenase-homologous genes in deep subseafloor sedimentary metagenomes.</title>
        <authorList>
            <person name="Kawai M."/>
            <person name="Futagami T."/>
            <person name="Toyoda A."/>
            <person name="Takaki Y."/>
            <person name="Nishi S."/>
            <person name="Hori S."/>
            <person name="Arai W."/>
            <person name="Tsubouchi T."/>
            <person name="Morono Y."/>
            <person name="Uchiyama I."/>
            <person name="Ito T."/>
            <person name="Fujiyama A."/>
            <person name="Inagaki F."/>
            <person name="Takami H."/>
        </authorList>
    </citation>
    <scope>NUCLEOTIDE SEQUENCE</scope>
    <source>
        <strain evidence="2">Expedition CK06-06</strain>
    </source>
</reference>
<accession>X1Q9G7</accession>
<evidence type="ECO:0000259" key="1">
    <source>
        <dbReference type="Pfam" id="PF03796"/>
    </source>
</evidence>
<evidence type="ECO:0000313" key="2">
    <source>
        <dbReference type="EMBL" id="GAI65107.1"/>
    </source>
</evidence>
<gene>
    <name evidence="2" type="ORF">S12H4_02091</name>
</gene>
<dbReference type="Gene3D" id="3.40.50.300">
    <property type="entry name" value="P-loop containing nucleotide triphosphate hydrolases"/>
    <property type="match status" value="1"/>
</dbReference>
<dbReference type="SUPFAM" id="SSF52540">
    <property type="entry name" value="P-loop containing nucleoside triphosphate hydrolases"/>
    <property type="match status" value="1"/>
</dbReference>
<organism evidence="2">
    <name type="scientific">marine sediment metagenome</name>
    <dbReference type="NCBI Taxonomy" id="412755"/>
    <lineage>
        <taxon>unclassified sequences</taxon>
        <taxon>metagenomes</taxon>
        <taxon>ecological metagenomes</taxon>
    </lineage>
</organism>